<dbReference type="EMBL" id="JAIWYP010000015">
    <property type="protein sequence ID" value="KAH3700476.1"/>
    <property type="molecule type" value="Genomic_DNA"/>
</dbReference>
<organism evidence="1 2">
    <name type="scientific">Dreissena polymorpha</name>
    <name type="common">Zebra mussel</name>
    <name type="synonym">Mytilus polymorpha</name>
    <dbReference type="NCBI Taxonomy" id="45954"/>
    <lineage>
        <taxon>Eukaryota</taxon>
        <taxon>Metazoa</taxon>
        <taxon>Spiralia</taxon>
        <taxon>Lophotrochozoa</taxon>
        <taxon>Mollusca</taxon>
        <taxon>Bivalvia</taxon>
        <taxon>Autobranchia</taxon>
        <taxon>Heteroconchia</taxon>
        <taxon>Euheterodonta</taxon>
        <taxon>Imparidentia</taxon>
        <taxon>Neoheterodontei</taxon>
        <taxon>Myida</taxon>
        <taxon>Dreissenoidea</taxon>
        <taxon>Dreissenidae</taxon>
        <taxon>Dreissena</taxon>
    </lineage>
</organism>
<accession>A0A9D3YI51</accession>
<evidence type="ECO:0000313" key="1">
    <source>
        <dbReference type="EMBL" id="KAH3700476.1"/>
    </source>
</evidence>
<gene>
    <name evidence="1" type="ORF">DPMN_075455</name>
</gene>
<comment type="caution">
    <text evidence="1">The sequence shown here is derived from an EMBL/GenBank/DDBJ whole genome shotgun (WGS) entry which is preliminary data.</text>
</comment>
<dbReference type="AlphaFoldDB" id="A0A9D3YI51"/>
<sequence>MMADVMSIILFTFKALTKEIYVKNTIHVRKVEYTLLCMFNTDPICSQKKNLANALLPTRTRSPYVSLSVKVTIPAQETRSAVETDVVFHALIQLVGT</sequence>
<name>A0A9D3YI51_DREPO</name>
<reference evidence="1" key="2">
    <citation type="submission" date="2020-11" db="EMBL/GenBank/DDBJ databases">
        <authorList>
            <person name="McCartney M.A."/>
            <person name="Auch B."/>
            <person name="Kono T."/>
            <person name="Mallez S."/>
            <person name="Becker A."/>
            <person name="Gohl D.M."/>
            <person name="Silverstein K.A.T."/>
            <person name="Koren S."/>
            <person name="Bechman K.B."/>
            <person name="Herman A."/>
            <person name="Abrahante J.E."/>
            <person name="Garbe J."/>
        </authorList>
    </citation>
    <scope>NUCLEOTIDE SEQUENCE</scope>
    <source>
        <strain evidence="1">Duluth1</strain>
        <tissue evidence="1">Whole animal</tissue>
    </source>
</reference>
<evidence type="ECO:0000313" key="2">
    <source>
        <dbReference type="Proteomes" id="UP000828390"/>
    </source>
</evidence>
<reference evidence="1" key="1">
    <citation type="journal article" date="2019" name="bioRxiv">
        <title>The Genome of the Zebra Mussel, Dreissena polymorpha: A Resource for Invasive Species Research.</title>
        <authorList>
            <person name="McCartney M.A."/>
            <person name="Auch B."/>
            <person name="Kono T."/>
            <person name="Mallez S."/>
            <person name="Zhang Y."/>
            <person name="Obille A."/>
            <person name="Becker A."/>
            <person name="Abrahante J.E."/>
            <person name="Garbe J."/>
            <person name="Badalamenti J.P."/>
            <person name="Herman A."/>
            <person name="Mangelson H."/>
            <person name="Liachko I."/>
            <person name="Sullivan S."/>
            <person name="Sone E.D."/>
            <person name="Koren S."/>
            <person name="Silverstein K.A.T."/>
            <person name="Beckman K.B."/>
            <person name="Gohl D.M."/>
        </authorList>
    </citation>
    <scope>NUCLEOTIDE SEQUENCE</scope>
    <source>
        <strain evidence="1">Duluth1</strain>
        <tissue evidence="1">Whole animal</tissue>
    </source>
</reference>
<proteinExistence type="predicted"/>
<keyword evidence="2" id="KW-1185">Reference proteome</keyword>
<dbReference type="Proteomes" id="UP000828390">
    <property type="component" value="Unassembled WGS sequence"/>
</dbReference>
<protein>
    <submittedName>
        <fullName evidence="1">Uncharacterized protein</fullName>
    </submittedName>
</protein>